<organism evidence="4 5">
    <name type="scientific">Lactobacillus panisapium</name>
    <dbReference type="NCBI Taxonomy" id="2012495"/>
    <lineage>
        <taxon>Bacteria</taxon>
        <taxon>Bacillati</taxon>
        <taxon>Bacillota</taxon>
        <taxon>Bacilli</taxon>
        <taxon>Lactobacillales</taxon>
        <taxon>Lactobacillaceae</taxon>
        <taxon>Lactobacillus</taxon>
    </lineage>
</organism>
<dbReference type="RefSeq" id="WP_220219724.1">
    <property type="nucleotide sequence ID" value="NZ_CP048268.1"/>
</dbReference>
<dbReference type="EMBL" id="CP048268">
    <property type="protein sequence ID" value="QYN52893.1"/>
    <property type="molecule type" value="Genomic_DNA"/>
</dbReference>
<gene>
    <name evidence="4" type="ORF">GYM71_05450</name>
</gene>
<evidence type="ECO:0000256" key="2">
    <source>
        <dbReference type="SAM" id="SignalP"/>
    </source>
</evidence>
<feature type="compositionally biased region" description="Low complexity" evidence="1">
    <location>
        <begin position="36"/>
        <end position="60"/>
    </location>
</feature>
<dbReference type="Pfam" id="PF03217">
    <property type="entry name" value="SlpA"/>
    <property type="match status" value="2"/>
</dbReference>
<feature type="domain" description="S-layer protein C-terminal" evidence="3">
    <location>
        <begin position="125"/>
        <end position="177"/>
    </location>
</feature>
<evidence type="ECO:0000256" key="1">
    <source>
        <dbReference type="SAM" id="MobiDB-lite"/>
    </source>
</evidence>
<dbReference type="Proteomes" id="UP000826550">
    <property type="component" value="Chromosome"/>
</dbReference>
<name>A0ABX8WBI3_9LACO</name>
<feature type="domain" description="S-layer protein C-terminal" evidence="3">
    <location>
        <begin position="186"/>
        <end position="239"/>
    </location>
</feature>
<feature type="signal peptide" evidence="2">
    <location>
        <begin position="1"/>
        <end position="27"/>
    </location>
</feature>
<keyword evidence="5" id="KW-1185">Reference proteome</keyword>
<dbReference type="InterPro" id="IPR024968">
    <property type="entry name" value="SlpA_C_lactobacillus"/>
</dbReference>
<accession>A0ABX8WBI3</accession>
<feature type="region of interest" description="Disordered" evidence="1">
    <location>
        <begin position="27"/>
        <end position="117"/>
    </location>
</feature>
<keyword evidence="2" id="KW-0732">Signal</keyword>
<feature type="compositionally biased region" description="Low complexity" evidence="1">
    <location>
        <begin position="69"/>
        <end position="85"/>
    </location>
</feature>
<feature type="chain" id="PRO_5046720236" description="S-layer protein C-terminal domain-containing protein" evidence="2">
    <location>
        <begin position="28"/>
        <end position="253"/>
    </location>
</feature>
<evidence type="ECO:0000259" key="3">
    <source>
        <dbReference type="Pfam" id="PF03217"/>
    </source>
</evidence>
<evidence type="ECO:0000313" key="5">
    <source>
        <dbReference type="Proteomes" id="UP000826550"/>
    </source>
</evidence>
<reference evidence="4 5" key="1">
    <citation type="submission" date="2020-01" db="EMBL/GenBank/DDBJ databases">
        <title>Vast differences in strain-level diversity in the gut microbiota of two closely related honey bee species.</title>
        <authorList>
            <person name="Ellegaard K.M."/>
            <person name="Suenami S."/>
            <person name="Miyazaki R."/>
            <person name="Engel P."/>
        </authorList>
    </citation>
    <scope>NUCLEOTIDE SEQUENCE [LARGE SCALE GENOMIC DNA]</scope>
    <source>
        <strain evidence="4 5">ESL0416</strain>
    </source>
</reference>
<evidence type="ECO:0000313" key="4">
    <source>
        <dbReference type="EMBL" id="QYN52893.1"/>
    </source>
</evidence>
<proteinExistence type="predicted"/>
<sequence>MNKKTILGLVGAASLSLSLSAAAPVLAAETNQPVPTTNSDSSKGTSTTTPTTPTSGDQTKPTTGQDTAKTPTTGDQTKPTTGQDTAKTPTTGDQTKPAAGNDTSKKPSKNTADSSKALSLMGKYAKLTRNSYVYDKDGKRVKNSKLKKGTIILVSGLASPNGKSLIGFNNKKNQYISVRNVKLFKAVQYKVKKKSYVYNSKGVRKANVYVKKGKTVMVISAKKIHGKKYVQITDKYYIRWENLNHKSSKIIAQ</sequence>
<protein>
    <recommendedName>
        <fullName evidence="3">S-layer protein C-terminal domain-containing protein</fullName>
    </recommendedName>
</protein>